<organism evidence="1 2">
    <name type="scientific">Brachionus plicatilis</name>
    <name type="common">Marine rotifer</name>
    <name type="synonym">Brachionus muelleri</name>
    <dbReference type="NCBI Taxonomy" id="10195"/>
    <lineage>
        <taxon>Eukaryota</taxon>
        <taxon>Metazoa</taxon>
        <taxon>Spiralia</taxon>
        <taxon>Gnathifera</taxon>
        <taxon>Rotifera</taxon>
        <taxon>Eurotatoria</taxon>
        <taxon>Monogononta</taxon>
        <taxon>Pseudotrocha</taxon>
        <taxon>Ploima</taxon>
        <taxon>Brachionidae</taxon>
        <taxon>Brachionus</taxon>
    </lineage>
</organism>
<evidence type="ECO:0000313" key="1">
    <source>
        <dbReference type="EMBL" id="RNA00186.1"/>
    </source>
</evidence>
<name>A0A3M7PM46_BRAPC</name>
<reference evidence="1 2" key="1">
    <citation type="journal article" date="2018" name="Sci. Rep.">
        <title>Genomic signatures of local adaptation to the degree of environmental predictability in rotifers.</title>
        <authorList>
            <person name="Franch-Gras L."/>
            <person name="Hahn C."/>
            <person name="Garcia-Roger E.M."/>
            <person name="Carmona M.J."/>
            <person name="Serra M."/>
            <person name="Gomez A."/>
        </authorList>
    </citation>
    <scope>NUCLEOTIDE SEQUENCE [LARGE SCALE GENOMIC DNA]</scope>
    <source>
        <strain evidence="1">HYR1</strain>
    </source>
</reference>
<dbReference type="EMBL" id="REGN01009871">
    <property type="protein sequence ID" value="RNA00186.1"/>
    <property type="molecule type" value="Genomic_DNA"/>
</dbReference>
<dbReference type="Proteomes" id="UP000276133">
    <property type="component" value="Unassembled WGS sequence"/>
</dbReference>
<protein>
    <submittedName>
        <fullName evidence="1">Uncharacterized protein</fullName>
    </submittedName>
</protein>
<evidence type="ECO:0000313" key="2">
    <source>
        <dbReference type="Proteomes" id="UP000276133"/>
    </source>
</evidence>
<accession>A0A3M7PM46</accession>
<sequence>MKKNVLLDLKFTLFGKCNVLKLFAGHSQIDSLLKNCLEHNLNYQYKVKDIQNVVYLLAISSIGVHTYT</sequence>
<keyword evidence="2" id="KW-1185">Reference proteome</keyword>
<proteinExistence type="predicted"/>
<gene>
    <name evidence="1" type="ORF">BpHYR1_041347</name>
</gene>
<dbReference type="AlphaFoldDB" id="A0A3M7PM46"/>
<comment type="caution">
    <text evidence="1">The sequence shown here is derived from an EMBL/GenBank/DDBJ whole genome shotgun (WGS) entry which is preliminary data.</text>
</comment>